<evidence type="ECO:0000256" key="1">
    <source>
        <dbReference type="SAM" id="MobiDB-lite"/>
    </source>
</evidence>
<sequence length="89" mass="9826">MRAWRRVADETAWARAMTTGSRLRRMSGRCPSPSPTRPSPSNLAAPPPTLTPPPPPQHQSRPETLTPGRGEPTRHTVQGKVHTSISHQY</sequence>
<evidence type="ECO:0000313" key="2">
    <source>
        <dbReference type="EMBL" id="MPC56785.1"/>
    </source>
</evidence>
<accession>A0A5B7GH70</accession>
<feature type="compositionally biased region" description="Pro residues" evidence="1">
    <location>
        <begin position="45"/>
        <end position="57"/>
    </location>
</feature>
<evidence type="ECO:0000313" key="3">
    <source>
        <dbReference type="Proteomes" id="UP000324222"/>
    </source>
</evidence>
<comment type="caution">
    <text evidence="2">The sequence shown here is derived from an EMBL/GenBank/DDBJ whole genome shotgun (WGS) entry which is preliminary data.</text>
</comment>
<proteinExistence type="predicted"/>
<organism evidence="2 3">
    <name type="scientific">Portunus trituberculatus</name>
    <name type="common">Swimming crab</name>
    <name type="synonym">Neptunus trituberculatus</name>
    <dbReference type="NCBI Taxonomy" id="210409"/>
    <lineage>
        <taxon>Eukaryota</taxon>
        <taxon>Metazoa</taxon>
        <taxon>Ecdysozoa</taxon>
        <taxon>Arthropoda</taxon>
        <taxon>Crustacea</taxon>
        <taxon>Multicrustacea</taxon>
        <taxon>Malacostraca</taxon>
        <taxon>Eumalacostraca</taxon>
        <taxon>Eucarida</taxon>
        <taxon>Decapoda</taxon>
        <taxon>Pleocyemata</taxon>
        <taxon>Brachyura</taxon>
        <taxon>Eubrachyura</taxon>
        <taxon>Portunoidea</taxon>
        <taxon>Portunidae</taxon>
        <taxon>Portuninae</taxon>
        <taxon>Portunus</taxon>
    </lineage>
</organism>
<gene>
    <name evidence="2" type="ORF">E2C01_050752</name>
</gene>
<reference evidence="2 3" key="1">
    <citation type="submission" date="2019-05" db="EMBL/GenBank/DDBJ databases">
        <title>Another draft genome of Portunus trituberculatus and its Hox gene families provides insights of decapod evolution.</title>
        <authorList>
            <person name="Jeong J.-H."/>
            <person name="Song I."/>
            <person name="Kim S."/>
            <person name="Choi T."/>
            <person name="Kim D."/>
            <person name="Ryu S."/>
            <person name="Kim W."/>
        </authorList>
    </citation>
    <scope>NUCLEOTIDE SEQUENCE [LARGE SCALE GENOMIC DNA]</scope>
    <source>
        <tissue evidence="2">Muscle</tissue>
    </source>
</reference>
<dbReference type="EMBL" id="VSRR010014246">
    <property type="protein sequence ID" value="MPC56785.1"/>
    <property type="molecule type" value="Genomic_DNA"/>
</dbReference>
<dbReference type="Proteomes" id="UP000324222">
    <property type="component" value="Unassembled WGS sequence"/>
</dbReference>
<dbReference type="AlphaFoldDB" id="A0A5B7GH70"/>
<name>A0A5B7GH70_PORTR</name>
<feature type="region of interest" description="Disordered" evidence="1">
    <location>
        <begin position="18"/>
        <end position="89"/>
    </location>
</feature>
<keyword evidence="3" id="KW-1185">Reference proteome</keyword>
<protein>
    <submittedName>
        <fullName evidence="2">Uncharacterized protein</fullName>
    </submittedName>
</protein>